<organism evidence="2 3">
    <name type="scientific">Listeria monocytogenes</name>
    <dbReference type="NCBI Taxonomy" id="1639"/>
    <lineage>
        <taxon>Bacteria</taxon>
        <taxon>Bacillati</taxon>
        <taxon>Bacillota</taxon>
        <taxon>Bacilli</taxon>
        <taxon>Bacillales</taxon>
        <taxon>Listeriaceae</taxon>
        <taxon>Listeria</taxon>
    </lineage>
</organism>
<evidence type="ECO:0000256" key="1">
    <source>
        <dbReference type="SAM" id="Phobius"/>
    </source>
</evidence>
<keyword evidence="1" id="KW-1133">Transmembrane helix</keyword>
<accession>A0A1E8ETZ0</accession>
<protein>
    <submittedName>
        <fullName evidence="2">Uncharacterized protein</fullName>
    </submittedName>
</protein>
<gene>
    <name evidence="2" type="ORF">E5H26_06240</name>
</gene>
<sequence>MAFIRKNSFLLFLILFLMSSILIHMFFYNFLTDIIVTVFLGLETIVIVIISLEIMDVKKIRKRTKRIIEIYFLTLLGITVITSYLFY</sequence>
<name>A0A1E8ETZ0_LISMN</name>
<comment type="caution">
    <text evidence="2">The sequence shown here is derived from an EMBL/GenBank/DDBJ whole genome shotgun (WGS) entry which is preliminary data.</text>
</comment>
<keyword evidence="1" id="KW-0472">Membrane</keyword>
<reference evidence="2 3" key="1">
    <citation type="submission" date="2019-04" db="EMBL/GenBank/DDBJ databases">
        <authorList>
            <consortium name="GenomeTrakr: Next Generation Sequencing Network for Food Pathogen Tracability"/>
        </authorList>
    </citation>
    <scope>NUCLEOTIDE SEQUENCE [LARGE SCALE GENOMIC DNA]</scope>
    <source>
        <strain evidence="2 3">LS1419</strain>
    </source>
</reference>
<proteinExistence type="predicted"/>
<dbReference type="EMBL" id="AABGVJ010000001">
    <property type="protein sequence ID" value="EAH4372305.1"/>
    <property type="molecule type" value="Genomic_DNA"/>
</dbReference>
<keyword evidence="1" id="KW-0812">Transmembrane</keyword>
<feature type="transmembrane region" description="Helical" evidence="1">
    <location>
        <begin position="34"/>
        <end position="55"/>
    </location>
</feature>
<feature type="transmembrane region" description="Helical" evidence="1">
    <location>
        <begin position="9"/>
        <end position="28"/>
    </location>
</feature>
<feature type="transmembrane region" description="Helical" evidence="1">
    <location>
        <begin position="67"/>
        <end position="86"/>
    </location>
</feature>
<evidence type="ECO:0000313" key="3">
    <source>
        <dbReference type="Proteomes" id="UP000540417"/>
    </source>
</evidence>
<dbReference type="AlphaFoldDB" id="A0A1E8ETZ0"/>
<evidence type="ECO:0000313" key="2">
    <source>
        <dbReference type="EMBL" id="EAH4372305.1"/>
    </source>
</evidence>
<dbReference type="Proteomes" id="UP000540417">
    <property type="component" value="Unassembled WGS sequence"/>
</dbReference>